<feature type="region of interest" description="Disordered" evidence="6">
    <location>
        <begin position="35"/>
        <end position="70"/>
    </location>
</feature>
<dbReference type="Proteomes" id="UP000324705">
    <property type="component" value="Chromosome 7A"/>
</dbReference>
<dbReference type="GO" id="GO:0000166">
    <property type="term" value="F:nucleotide binding"/>
    <property type="evidence" value="ECO:0007669"/>
    <property type="project" value="UniProtKB-KW"/>
</dbReference>
<evidence type="ECO:0000256" key="2">
    <source>
        <dbReference type="ARBA" id="ARBA00022614"/>
    </source>
</evidence>
<name>A0A9R1BIJ1_TRITD</name>
<evidence type="ECO:0000256" key="3">
    <source>
        <dbReference type="ARBA" id="ARBA00022737"/>
    </source>
</evidence>
<keyword evidence="3" id="KW-0677">Repeat</keyword>
<dbReference type="Gene3D" id="1.20.5.4130">
    <property type="match status" value="1"/>
</dbReference>
<keyword evidence="9" id="KW-1185">Reference proteome</keyword>
<dbReference type="OMA" id="FDMLEDF"/>
<feature type="compositionally biased region" description="Polar residues" evidence="6">
    <location>
        <begin position="38"/>
        <end position="48"/>
    </location>
</feature>
<dbReference type="EMBL" id="LT934123">
    <property type="protein sequence ID" value="VAI69627.1"/>
    <property type="molecule type" value="Genomic_DNA"/>
</dbReference>
<evidence type="ECO:0000313" key="9">
    <source>
        <dbReference type="Proteomes" id="UP000324705"/>
    </source>
</evidence>
<organism evidence="8 9">
    <name type="scientific">Triticum turgidum subsp. durum</name>
    <name type="common">Durum wheat</name>
    <name type="synonym">Triticum durum</name>
    <dbReference type="NCBI Taxonomy" id="4567"/>
    <lineage>
        <taxon>Eukaryota</taxon>
        <taxon>Viridiplantae</taxon>
        <taxon>Streptophyta</taxon>
        <taxon>Embryophyta</taxon>
        <taxon>Tracheophyta</taxon>
        <taxon>Spermatophyta</taxon>
        <taxon>Magnoliopsida</taxon>
        <taxon>Liliopsida</taxon>
        <taxon>Poales</taxon>
        <taxon>Poaceae</taxon>
        <taxon>BOP clade</taxon>
        <taxon>Pooideae</taxon>
        <taxon>Triticodae</taxon>
        <taxon>Triticeae</taxon>
        <taxon>Triticinae</taxon>
        <taxon>Triticum</taxon>
    </lineage>
</organism>
<feature type="domain" description="Disease resistance N-terminal" evidence="7">
    <location>
        <begin position="69"/>
        <end position="138"/>
    </location>
</feature>
<dbReference type="InterPro" id="IPR041118">
    <property type="entry name" value="Rx_N"/>
</dbReference>
<dbReference type="Gramene" id="TRITD7Av1G020760.2">
    <property type="protein sequence ID" value="TRITD7Av1G020760.2"/>
    <property type="gene ID" value="TRITD7Av1G020760"/>
</dbReference>
<comment type="similarity">
    <text evidence="1">Belongs to the disease resistance NB-LRR family.</text>
</comment>
<sequence>MEQVMIDSAVADSFFFFLLPMLCYIDKGRSFNDESTIRRQPNSTGTSHVDSRGGTRGHARLGSHQGGEINSTISGKIKLHRKLRNDLENMKMMPESVEVVLGDVERESIKHKSMLLWLNRLKDAANDISDMLEDFEDETDFNLLCKILSIWSLSILI</sequence>
<evidence type="ECO:0000259" key="7">
    <source>
        <dbReference type="Pfam" id="PF18052"/>
    </source>
</evidence>
<evidence type="ECO:0000256" key="4">
    <source>
        <dbReference type="ARBA" id="ARBA00022741"/>
    </source>
</evidence>
<proteinExistence type="inferred from homology"/>
<keyword evidence="4" id="KW-0547">Nucleotide-binding</keyword>
<keyword evidence="2" id="KW-0433">Leucine-rich repeat</keyword>
<evidence type="ECO:0000256" key="6">
    <source>
        <dbReference type="SAM" id="MobiDB-lite"/>
    </source>
</evidence>
<dbReference type="Pfam" id="PF18052">
    <property type="entry name" value="Rx_N"/>
    <property type="match status" value="1"/>
</dbReference>
<reference evidence="8 9" key="1">
    <citation type="submission" date="2017-09" db="EMBL/GenBank/DDBJ databases">
        <authorList>
            <consortium name="International Durum Wheat Genome Sequencing Consortium (IDWGSC)"/>
            <person name="Milanesi L."/>
        </authorList>
    </citation>
    <scope>NUCLEOTIDE SEQUENCE [LARGE SCALE GENOMIC DNA]</scope>
    <source>
        <strain evidence="9">cv. Svevo</strain>
    </source>
</reference>
<accession>A0A9R1BIJ1</accession>
<keyword evidence="5" id="KW-0611">Plant defense</keyword>
<evidence type="ECO:0000256" key="1">
    <source>
        <dbReference type="ARBA" id="ARBA00008894"/>
    </source>
</evidence>
<evidence type="ECO:0000256" key="5">
    <source>
        <dbReference type="ARBA" id="ARBA00022821"/>
    </source>
</evidence>
<evidence type="ECO:0000313" key="8">
    <source>
        <dbReference type="EMBL" id="VAI69627.1"/>
    </source>
</evidence>
<dbReference type="AlphaFoldDB" id="A0A9R1BIJ1"/>
<dbReference type="GO" id="GO:0006952">
    <property type="term" value="P:defense response"/>
    <property type="evidence" value="ECO:0007669"/>
    <property type="project" value="UniProtKB-KW"/>
</dbReference>
<protein>
    <recommendedName>
        <fullName evidence="7">Disease resistance N-terminal domain-containing protein</fullName>
    </recommendedName>
</protein>
<gene>
    <name evidence="8" type="ORF">TRITD_7Av1G020760</name>
</gene>